<accession>A0A0W0CKH9</accession>
<dbReference type="PANTHER" id="PTHR12684:SF2">
    <property type="entry name" value="TRNA 2'-PHOSPHOTRANSFERASE 1"/>
    <property type="match status" value="1"/>
</dbReference>
<evidence type="ECO:0000256" key="6">
    <source>
        <dbReference type="ARBA" id="ARBA00047949"/>
    </source>
</evidence>
<protein>
    <recommendedName>
        <fullName evidence="3">2'-phosphotransferase</fullName>
        <ecNumber evidence="3">2.7.1.160</ecNumber>
    </recommendedName>
</protein>
<dbReference type="OMA" id="RHGASQM"/>
<dbReference type="Proteomes" id="UP000054886">
    <property type="component" value="Unassembled WGS sequence"/>
</dbReference>
<dbReference type="Gene3D" id="3.20.170.30">
    <property type="match status" value="1"/>
</dbReference>
<proteinExistence type="inferred from homology"/>
<comment type="caution">
    <text evidence="7">The sequence shown here is derived from an EMBL/GenBank/DDBJ whole genome shotgun (WGS) entry which is preliminary data.</text>
</comment>
<comment type="similarity">
    <text evidence="2">Belongs to the KptA/TPT1 family.</text>
</comment>
<dbReference type="VEuPathDB" id="FungiDB:GWK60_I02959"/>
<evidence type="ECO:0000256" key="4">
    <source>
        <dbReference type="ARBA" id="ARBA00022679"/>
    </source>
</evidence>
<keyword evidence="4 7" id="KW-0808">Transferase</keyword>
<dbReference type="AlphaFoldDB" id="A0A0W0CKH9"/>
<dbReference type="GO" id="GO:0005737">
    <property type="term" value="C:cytoplasm"/>
    <property type="evidence" value="ECO:0007669"/>
    <property type="project" value="EnsemblFungi"/>
</dbReference>
<dbReference type="SUPFAM" id="SSF56399">
    <property type="entry name" value="ADP-ribosylation"/>
    <property type="match status" value="1"/>
</dbReference>
<dbReference type="InterPro" id="IPR002745">
    <property type="entry name" value="Ptrans_KptA/Tpt1"/>
</dbReference>
<comment type="function">
    <text evidence="1">Catalyzes the last step of tRNA splicing, the transfer of the splice junction 2'-phosphate from ligated tRNA to NAD to produce ADP-ribose 1''-2'' cyclic phosphate.</text>
</comment>
<evidence type="ECO:0000256" key="2">
    <source>
        <dbReference type="ARBA" id="ARBA00009836"/>
    </source>
</evidence>
<reference evidence="7 8" key="1">
    <citation type="submission" date="2015-10" db="EMBL/GenBank/DDBJ databases">
        <title>Draft genomes sequences of Candida glabrata isolates 1A, 1B, 2A, 2B, 3A and 3B.</title>
        <authorList>
            <person name="Haavelsrud O.E."/>
            <person name="Gaustad P."/>
        </authorList>
    </citation>
    <scope>NUCLEOTIDE SEQUENCE [LARGE SCALE GENOMIC DNA]</scope>
    <source>
        <strain evidence="7">910700640</strain>
    </source>
</reference>
<comment type="catalytic activity">
    <reaction evidence="6">
        <text>2'-phospho-[ligated tRNA] + NAD(+) = mature tRNA + ADP-alpha-D-ribose 1'',2''-cyclic phosphate + nicotinamide</text>
        <dbReference type="Rhea" id="RHEA:23324"/>
        <dbReference type="Rhea" id="RHEA-COMP:11106"/>
        <dbReference type="Rhea" id="RHEA-COMP:11107"/>
        <dbReference type="ChEBI" id="CHEBI:17154"/>
        <dbReference type="ChEBI" id="CHEBI:57540"/>
        <dbReference type="ChEBI" id="CHEBI:76596"/>
        <dbReference type="ChEBI" id="CHEBI:82883"/>
        <dbReference type="ChEBI" id="CHEBI:85027"/>
        <dbReference type="EC" id="2.7.1.160"/>
    </reaction>
</comment>
<dbReference type="EC" id="2.7.1.160" evidence="3"/>
<dbReference type="InterPro" id="IPR042080">
    <property type="entry name" value="RNA_2'-PTrans_N"/>
</dbReference>
<evidence type="ECO:0000313" key="7">
    <source>
        <dbReference type="EMBL" id="KTB05191.1"/>
    </source>
</evidence>
<dbReference type="VEuPathDB" id="FungiDB:GVI51_I07293"/>
<dbReference type="Pfam" id="PF01885">
    <property type="entry name" value="PTS_2-RNA"/>
    <property type="match status" value="1"/>
</dbReference>
<dbReference type="GO" id="GO:0006388">
    <property type="term" value="P:tRNA splicing, via endonucleolytic cleavage and ligation"/>
    <property type="evidence" value="ECO:0007669"/>
    <property type="project" value="EnsemblFungi"/>
</dbReference>
<dbReference type="PANTHER" id="PTHR12684">
    <property type="entry name" value="PUTATIVE PHOSPHOTRANSFERASE"/>
    <property type="match status" value="1"/>
</dbReference>
<dbReference type="VEuPathDB" id="FungiDB:B1J91_I07469g"/>
<dbReference type="InterPro" id="IPR042081">
    <property type="entry name" value="RNA_2'-PTrans_C"/>
</dbReference>
<dbReference type="EMBL" id="LLZZ01000114">
    <property type="protein sequence ID" value="KTB05191.1"/>
    <property type="molecule type" value="Genomic_DNA"/>
</dbReference>
<gene>
    <name evidence="7" type="ORF">AO440_002655</name>
</gene>
<dbReference type="VEuPathDB" id="FungiDB:GW608_I02959"/>
<keyword evidence="5" id="KW-0520">NAD</keyword>
<dbReference type="Gene3D" id="1.10.10.970">
    <property type="entry name" value="RNA 2'-phosphotransferase, Tpt1/KptA family, N-terminal domain"/>
    <property type="match status" value="1"/>
</dbReference>
<dbReference type="PhylomeDB" id="A0A0W0CKH9"/>
<dbReference type="FunFam" id="1.10.10.970:FF:000002">
    <property type="entry name" value="Tpt1p"/>
    <property type="match status" value="1"/>
</dbReference>
<dbReference type="GO" id="GO:0005634">
    <property type="term" value="C:nucleus"/>
    <property type="evidence" value="ECO:0007669"/>
    <property type="project" value="EnsemblFungi"/>
</dbReference>
<sequence length="230" mass="26364">MSSKRDIQISKALSYLLRHGAVKENLPFDVNGYIEVERVLNHQRLKSHKCTLEDLHRVVDTNDKKRFNIKLSDDGQTELICAVQGHSIDRIKPDEEVLEVIDTAEKLPKNIIHGTSVRNAIQILKSGSIKRMNRNHIHLSIGITEKDKEVISGMRKSSRVHIYILSEPKILEHLKLYRSMNSVILTPDDINKSLFLLVKIRAASGSDESKDERELINLLDENGIKHEYFN</sequence>
<evidence type="ECO:0000256" key="3">
    <source>
        <dbReference type="ARBA" id="ARBA00012007"/>
    </source>
</evidence>
<evidence type="ECO:0000313" key="8">
    <source>
        <dbReference type="Proteomes" id="UP000054886"/>
    </source>
</evidence>
<organism evidence="7 8">
    <name type="scientific">Candida glabrata</name>
    <name type="common">Yeast</name>
    <name type="synonym">Torulopsis glabrata</name>
    <dbReference type="NCBI Taxonomy" id="5478"/>
    <lineage>
        <taxon>Eukaryota</taxon>
        <taxon>Fungi</taxon>
        <taxon>Dikarya</taxon>
        <taxon>Ascomycota</taxon>
        <taxon>Saccharomycotina</taxon>
        <taxon>Saccharomycetes</taxon>
        <taxon>Saccharomycetales</taxon>
        <taxon>Saccharomycetaceae</taxon>
        <taxon>Nakaseomyces</taxon>
    </lineage>
</organism>
<dbReference type="VEuPathDB" id="FungiDB:CAGL0I07469g"/>
<name>A0A0W0CKH9_CANGB</name>
<evidence type="ECO:0000256" key="5">
    <source>
        <dbReference type="ARBA" id="ARBA00023027"/>
    </source>
</evidence>
<dbReference type="GO" id="GO:0000215">
    <property type="term" value="F:tRNA 2'-phosphotransferase activity"/>
    <property type="evidence" value="ECO:0007669"/>
    <property type="project" value="UniProtKB-EC"/>
</dbReference>
<evidence type="ECO:0000256" key="1">
    <source>
        <dbReference type="ARBA" id="ARBA00003343"/>
    </source>
</evidence>